<gene>
    <name evidence="1" type="ORF">DGYR_LOCUS12834</name>
</gene>
<organism evidence="1 2">
    <name type="scientific">Dimorphilus gyrociliatus</name>
    <dbReference type="NCBI Taxonomy" id="2664684"/>
    <lineage>
        <taxon>Eukaryota</taxon>
        <taxon>Metazoa</taxon>
        <taxon>Spiralia</taxon>
        <taxon>Lophotrochozoa</taxon>
        <taxon>Annelida</taxon>
        <taxon>Polychaeta</taxon>
        <taxon>Polychaeta incertae sedis</taxon>
        <taxon>Dinophilidae</taxon>
        <taxon>Dimorphilus</taxon>
    </lineage>
</organism>
<dbReference type="AlphaFoldDB" id="A0A7I8WBE3"/>
<evidence type="ECO:0000313" key="1">
    <source>
        <dbReference type="EMBL" id="CAD5125462.1"/>
    </source>
</evidence>
<evidence type="ECO:0000313" key="2">
    <source>
        <dbReference type="Proteomes" id="UP000549394"/>
    </source>
</evidence>
<dbReference type="EMBL" id="CAJFCJ010000026">
    <property type="protein sequence ID" value="CAD5125462.1"/>
    <property type="molecule type" value="Genomic_DNA"/>
</dbReference>
<name>A0A7I8WBE3_9ANNE</name>
<reference evidence="1 2" key="1">
    <citation type="submission" date="2020-08" db="EMBL/GenBank/DDBJ databases">
        <authorList>
            <person name="Hejnol A."/>
        </authorList>
    </citation>
    <scope>NUCLEOTIDE SEQUENCE [LARGE SCALE GENOMIC DNA]</scope>
</reference>
<dbReference type="Proteomes" id="UP000549394">
    <property type="component" value="Unassembled WGS sequence"/>
</dbReference>
<comment type="caution">
    <text evidence="1">The sequence shown here is derived from an EMBL/GenBank/DDBJ whole genome shotgun (WGS) entry which is preliminary data.</text>
</comment>
<accession>A0A7I8WBE3</accession>
<keyword evidence="2" id="KW-1185">Reference proteome</keyword>
<sequence length="758" mass="87432">MKPLWESSTEWASSCTNKETCTSKYIRIDFSKSYDITEICLSQRFVDSIYHIDVAIVQFSKGTSAKVYFERGIPDSCILLNHNVGKHSDWITVQVLQASTYLNVGLSSIIAYAYDESIDNGQDNNDLYYTNVANRFIGATCQASHEYNSKWKCIYALDYFHKINSQLYGWAVYCRQGNCYGHNILVTFPYKIRPMKLCTANRYAMQRTAKGLSITWSSGSIQQLALPYSGRVCLYYGGKNIEGSVRLTFTQFYYKFDNGLSIVEVFAQLKPNRKFGIEAEDSANFYLPIKSTAISFGIFDKRDDIYCRNSIVTLLNEDGERVLTMRLSSTIDNQQVIVLETGNYKDIPIHNENRWNYGRVISFENDTLCPSLSHALVDHLYETCAVIGRRELTIQERLLSTKSFNIFNQSNPTITLKHRHTLNDYINVTFHYESDDMIKTYCPLNDTMESIDQLNTYKFQCNPSFQFVKRIFFTILIGRQGAIHDIEFYCVKGKLKVMKSVLLFIALFSLCNGKPSFPFQKRQTCDDKGLVDKLFEIWSGNPKLFRTTVPHYDLISMQIMTIRPMVEHVVCQLIETTSEKEFNQVITNTFGIDGYTLAVYEEIFFQNLRPMAEYEESLKISIDLFEFLEKHWKGKFPIDADFIEVKSFLEKMNEKYGSHWLALLDPTGQFSNYYTLALLEIKEKEIDDLAMLLTEAKSAGEIARQLGLPKYEAEEFFNVLTGIIVRGEPMDWRSAVKFCSDAIDVLKILKELGLFNIF</sequence>
<protein>
    <submittedName>
        <fullName evidence="1">DgyrCDS13681</fullName>
    </submittedName>
</protein>
<proteinExistence type="predicted"/>